<evidence type="ECO:0000256" key="1">
    <source>
        <dbReference type="SAM" id="Phobius"/>
    </source>
</evidence>
<proteinExistence type="predicted"/>
<organism evidence="2 3">
    <name type="scientific">Anaerocolumna chitinilytica</name>
    <dbReference type="NCBI Taxonomy" id="1727145"/>
    <lineage>
        <taxon>Bacteria</taxon>
        <taxon>Bacillati</taxon>
        <taxon>Bacillota</taxon>
        <taxon>Clostridia</taxon>
        <taxon>Lachnospirales</taxon>
        <taxon>Lachnospiraceae</taxon>
        <taxon>Anaerocolumna</taxon>
    </lineage>
</organism>
<keyword evidence="1" id="KW-1133">Transmembrane helix</keyword>
<dbReference type="AlphaFoldDB" id="A0A7I8DL29"/>
<dbReference type="RefSeq" id="WP_185258746.1">
    <property type="nucleotide sequence ID" value="NZ_AP023368.1"/>
</dbReference>
<reference evidence="2 3" key="1">
    <citation type="submission" date="2020-08" db="EMBL/GenBank/DDBJ databases">
        <title>Draft genome sequencing of an Anaerocolumna strain isolated from anoxic soil subjected to BSD treatment.</title>
        <authorList>
            <person name="Uek A."/>
            <person name="Tonouchi A."/>
        </authorList>
    </citation>
    <scope>NUCLEOTIDE SEQUENCE [LARGE SCALE GENOMIC DNA]</scope>
    <source>
        <strain evidence="2 3">CTTW</strain>
    </source>
</reference>
<keyword evidence="1" id="KW-0812">Transmembrane</keyword>
<keyword evidence="3" id="KW-1185">Reference proteome</keyword>
<dbReference type="Proteomes" id="UP000515703">
    <property type="component" value="Chromosome"/>
</dbReference>
<protein>
    <submittedName>
        <fullName evidence="2">Uncharacterized protein</fullName>
    </submittedName>
</protein>
<evidence type="ECO:0000313" key="3">
    <source>
        <dbReference type="Proteomes" id="UP000515703"/>
    </source>
</evidence>
<accession>A0A7I8DL29</accession>
<name>A0A7I8DL29_9FIRM</name>
<keyword evidence="1" id="KW-0472">Membrane</keyword>
<feature type="transmembrane region" description="Helical" evidence="1">
    <location>
        <begin position="6"/>
        <end position="25"/>
    </location>
</feature>
<sequence>MRELIFPLVMIVLCIVAVILMLIYLKRSAKKSENSQKISPEVPQKTAQDFVNVRDINDIFLYNRSGYVISYIKVQSFEKDLLSKNEEKLLTKKLTAAFSELEEDFKFLAVSRPVDITPLVLEYTEMIKNTNNLIRKEVLRNEISVISDFSLSGEVVQREFYYMLWEKQTEDAETDLRKRAKDFSEKLNACGLKAEVIKKPEIIRLCNLINNPAFAAIEDTRTEAVIPILDEY</sequence>
<dbReference type="EMBL" id="AP023368">
    <property type="protein sequence ID" value="BCJ98417.1"/>
    <property type="molecule type" value="Genomic_DNA"/>
</dbReference>
<gene>
    <name evidence="2" type="ORF">bsdcttw_14580</name>
</gene>
<reference evidence="2 3" key="2">
    <citation type="submission" date="2020-08" db="EMBL/GenBank/DDBJ databases">
        <authorList>
            <person name="Ueki A."/>
            <person name="Tonouchi A."/>
        </authorList>
    </citation>
    <scope>NUCLEOTIDE SEQUENCE [LARGE SCALE GENOMIC DNA]</scope>
    <source>
        <strain evidence="2 3">CTTW</strain>
    </source>
</reference>
<dbReference type="KEGG" id="acht:bsdcttw_14580"/>
<evidence type="ECO:0000313" key="2">
    <source>
        <dbReference type="EMBL" id="BCJ98417.1"/>
    </source>
</evidence>